<feature type="region of interest" description="Disordered" evidence="1">
    <location>
        <begin position="105"/>
        <end position="125"/>
    </location>
</feature>
<evidence type="ECO:0000313" key="2">
    <source>
        <dbReference type="EMBL" id="KAL3802088.1"/>
    </source>
</evidence>
<proteinExistence type="predicted"/>
<evidence type="ECO:0000256" key="1">
    <source>
        <dbReference type="SAM" id="MobiDB-lite"/>
    </source>
</evidence>
<name>A0ABD3QP46_9STRA</name>
<dbReference type="EMBL" id="JABMIG020000022">
    <property type="protein sequence ID" value="KAL3802088.1"/>
    <property type="molecule type" value="Genomic_DNA"/>
</dbReference>
<dbReference type="Proteomes" id="UP001516023">
    <property type="component" value="Unassembled WGS sequence"/>
</dbReference>
<evidence type="ECO:0000313" key="3">
    <source>
        <dbReference type="Proteomes" id="UP001516023"/>
    </source>
</evidence>
<dbReference type="InterPro" id="IPR036691">
    <property type="entry name" value="Endo/exonu/phosph_ase_sf"/>
</dbReference>
<feature type="region of interest" description="Disordered" evidence="1">
    <location>
        <begin position="1"/>
        <end position="88"/>
    </location>
</feature>
<reference evidence="2 3" key="1">
    <citation type="journal article" date="2020" name="G3 (Bethesda)">
        <title>Improved Reference Genome for Cyclotella cryptica CCMP332, a Model for Cell Wall Morphogenesis, Salinity Adaptation, and Lipid Production in Diatoms (Bacillariophyta).</title>
        <authorList>
            <person name="Roberts W.R."/>
            <person name="Downey K.M."/>
            <person name="Ruck E.C."/>
            <person name="Traller J.C."/>
            <person name="Alverson A.J."/>
        </authorList>
    </citation>
    <scope>NUCLEOTIDE SEQUENCE [LARGE SCALE GENOMIC DNA]</scope>
    <source>
        <strain evidence="2 3">CCMP332</strain>
    </source>
</reference>
<keyword evidence="3" id="KW-1185">Reference proteome</keyword>
<dbReference type="AlphaFoldDB" id="A0ABD3QP46"/>
<dbReference type="Gene3D" id="3.60.10.10">
    <property type="entry name" value="Endonuclease/exonuclease/phosphatase"/>
    <property type="match status" value="1"/>
</dbReference>
<dbReference type="SUPFAM" id="SSF56219">
    <property type="entry name" value="DNase I-like"/>
    <property type="match status" value="1"/>
</dbReference>
<sequence length="985" mass="109742">MHGDSDQGNDGEEADELRSLSTMDTLTFRRLREGRQRRRGKSKQSDDEESAVAARKSGTATGRDSMRRSNVRGNHHGSEADDQSSVGDTLTTLSAASSAFWSRRANYGSGSTSSRRARHARGEGRGGKRCFIDICLLFVLGIVLIVKFGSVEFQLEDNINKLRGGASEQESHPTDGASYAQWLMRQSQIAQYENDETAKPKIVNNDHDAAEAFFNEAINNLKNGVPVGRVDDDMASTQVREEANWQRHLEQPLDEPQQQQPEEQSELPQGQQLLQVDQTEQSSYGVKAQYENAQPLSDIQSSAETLEDSLQDEIVPREPEFQGFEQALLQQQLQQAIIQKQQQQPILDLNPNSILNTQQQNLKQLTEEASHHGEGGFKLNAQQLPMESKGVMSITNTNTTGSLSLAELARNQQNDHSFLLDPANLQESLQQPTQPIDQKGADVSGRLLAPDSKLMVKSTNESQAMATSGRKLQIATWNIAAINNNPFEYWITYDENPAYEKIMTDIESFLESPGERDISVSAVFTEEMFSQLEKRMNSIGWDSIRSYWDGDFKNRKIVSGFMKDPLLGSKRLASMPDRITNTINVVGSVDPVCRPTVINMYDGDLSTLPLWWSAWEKFMFDTPLAIQNNGETKTDPVYKLLQPIKKAKYPDITEEEEKVSLPLQTMCGAIFDAILVHMMNTVSQPNVWQSLKKTIVENLNKQKVPHTLDILEKVYGTSDIITLQEVSASLINQAKSRALAEKFWIVAPSDLDAVRDQNSVIFLSKTTFPSGPGGEITNLVEASFEQGVNVPVAKGDILAVTATDRDDIPFVIASFHGDTDGLATKPVLSAIMKAMATNPALAKHKLIFGLDANTYENTKAGKQQDVMDWGKHYVSFGLTSCWGDVPNPKNYTTFNSRTYLQPQLNKACKKSDKRTNGDVNPKDFILFRQGDFKVSRTWKDNTGEQKYIEDMAFPTLKFPSDHGILATIIEPIVPLEKSLNAMPVG</sequence>
<organism evidence="2 3">
    <name type="scientific">Cyclotella cryptica</name>
    <dbReference type="NCBI Taxonomy" id="29204"/>
    <lineage>
        <taxon>Eukaryota</taxon>
        <taxon>Sar</taxon>
        <taxon>Stramenopiles</taxon>
        <taxon>Ochrophyta</taxon>
        <taxon>Bacillariophyta</taxon>
        <taxon>Coscinodiscophyceae</taxon>
        <taxon>Thalassiosirophycidae</taxon>
        <taxon>Stephanodiscales</taxon>
        <taxon>Stephanodiscaceae</taxon>
        <taxon>Cyclotella</taxon>
    </lineage>
</organism>
<comment type="caution">
    <text evidence="2">The sequence shown here is derived from an EMBL/GenBank/DDBJ whole genome shotgun (WGS) entry which is preliminary data.</text>
</comment>
<protein>
    <recommendedName>
        <fullName evidence="4">Endonuclease/exonuclease/phosphatase domain-containing protein</fullName>
    </recommendedName>
</protein>
<accession>A0ABD3QP46</accession>
<gene>
    <name evidence="2" type="ORF">HJC23_010844</name>
</gene>
<evidence type="ECO:0008006" key="4">
    <source>
        <dbReference type="Google" id="ProtNLM"/>
    </source>
</evidence>